<feature type="region of interest" description="Disordered" evidence="1">
    <location>
        <begin position="1"/>
        <end position="87"/>
    </location>
</feature>
<dbReference type="EMBL" id="CADCUS010000097">
    <property type="protein sequence ID" value="CAA9387070.1"/>
    <property type="molecule type" value="Genomic_DNA"/>
</dbReference>
<protein>
    <submittedName>
        <fullName evidence="2">Putative membrane protein</fullName>
    </submittedName>
</protein>
<evidence type="ECO:0000313" key="2">
    <source>
        <dbReference type="EMBL" id="CAA9387070.1"/>
    </source>
</evidence>
<feature type="non-terminal residue" evidence="2">
    <location>
        <position position="131"/>
    </location>
</feature>
<feature type="compositionally biased region" description="Basic residues" evidence="1">
    <location>
        <begin position="55"/>
        <end position="78"/>
    </location>
</feature>
<reference evidence="2" key="1">
    <citation type="submission" date="2020-02" db="EMBL/GenBank/DDBJ databases">
        <authorList>
            <person name="Meier V. D."/>
        </authorList>
    </citation>
    <scope>NUCLEOTIDE SEQUENCE</scope>
    <source>
        <strain evidence="2">AVDCRST_MAG66</strain>
    </source>
</reference>
<dbReference type="AlphaFoldDB" id="A0A6J4NH25"/>
<name>A0A6J4NH25_9PSEU</name>
<feature type="non-terminal residue" evidence="2">
    <location>
        <position position="1"/>
    </location>
</feature>
<gene>
    <name evidence="2" type="ORF">AVDCRST_MAG66-680</name>
</gene>
<accession>A0A6J4NH25</accession>
<sequence length="131" mass="15002">ERGSRRRPRRGARPRARPGRAGHVRRPPGHRHRARGRSVHLGGRRRRTLVDPVRHARGPLRRAAVRPRRARRRDRPRPRPAADRRPCRLGLRARCGAGVAGHLRRDHPRRLRGAVRARPAVPPLAARAPLR</sequence>
<proteinExistence type="predicted"/>
<evidence type="ECO:0000256" key="1">
    <source>
        <dbReference type="SAM" id="MobiDB-lite"/>
    </source>
</evidence>
<feature type="compositionally biased region" description="Basic residues" evidence="1">
    <location>
        <begin position="1"/>
        <end position="47"/>
    </location>
</feature>
<organism evidence="2">
    <name type="scientific">uncultured Pseudonocardia sp</name>
    <dbReference type="NCBI Taxonomy" id="211455"/>
    <lineage>
        <taxon>Bacteria</taxon>
        <taxon>Bacillati</taxon>
        <taxon>Actinomycetota</taxon>
        <taxon>Actinomycetes</taxon>
        <taxon>Pseudonocardiales</taxon>
        <taxon>Pseudonocardiaceae</taxon>
        <taxon>Pseudonocardia</taxon>
        <taxon>environmental samples</taxon>
    </lineage>
</organism>